<protein>
    <submittedName>
        <fullName evidence="1">Lipoprotein</fullName>
    </submittedName>
</protein>
<dbReference type="Proteomes" id="UP000645257">
    <property type="component" value="Unassembled WGS sequence"/>
</dbReference>
<keyword evidence="2" id="KW-1185">Reference proteome</keyword>
<gene>
    <name evidence="1" type="ORF">GCM10011289_01080</name>
</gene>
<dbReference type="Gene3D" id="3.40.50.10610">
    <property type="entry name" value="ABC-type transport auxiliary lipoprotein component"/>
    <property type="match status" value="1"/>
</dbReference>
<proteinExistence type="predicted"/>
<dbReference type="AlphaFoldDB" id="A0A918NWJ9"/>
<organism evidence="1 2">
    <name type="scientific">Paludibacterium paludis</name>
    <dbReference type="NCBI Taxonomy" id="1225769"/>
    <lineage>
        <taxon>Bacteria</taxon>
        <taxon>Pseudomonadati</taxon>
        <taxon>Pseudomonadota</taxon>
        <taxon>Betaproteobacteria</taxon>
        <taxon>Neisseriales</taxon>
        <taxon>Chromobacteriaceae</taxon>
        <taxon>Paludibacterium</taxon>
    </lineage>
</organism>
<dbReference type="Pfam" id="PF05643">
    <property type="entry name" value="GNA1162-like"/>
    <property type="match status" value="1"/>
</dbReference>
<dbReference type="PROSITE" id="PS51257">
    <property type="entry name" value="PROKAR_LIPOPROTEIN"/>
    <property type="match status" value="1"/>
</dbReference>
<dbReference type="EMBL" id="BMYX01000001">
    <property type="protein sequence ID" value="GGY02728.1"/>
    <property type="molecule type" value="Genomic_DNA"/>
</dbReference>
<sequence length="218" mass="23202">MGKILTLMAWLLPLILLTGCETPRPYDYTAFKKSRPRSLLVLPPVNDTNHAGATYSLFAQMTYPLAESGYYVLPVTLVDDTLKRKGLSHAADIHALPPAQLRGLFGADAALYVTISQYGNDYTVLDSVTTVAARARLVDLKTGAVLWRGKASASNNEDGSDSGGGLAGALVTAAIKQVIHELTDTEHEMAGIASARLLGAGQENGILYGPRSPNFGKD</sequence>
<reference evidence="1" key="2">
    <citation type="submission" date="2020-09" db="EMBL/GenBank/DDBJ databases">
        <authorList>
            <person name="Sun Q."/>
            <person name="Kim S."/>
        </authorList>
    </citation>
    <scope>NUCLEOTIDE SEQUENCE</scope>
    <source>
        <strain evidence="1">KCTC 32182</strain>
    </source>
</reference>
<comment type="caution">
    <text evidence="1">The sequence shown here is derived from an EMBL/GenBank/DDBJ whole genome shotgun (WGS) entry which is preliminary data.</text>
</comment>
<dbReference type="InterPro" id="IPR008517">
    <property type="entry name" value="GNA1162-like"/>
</dbReference>
<evidence type="ECO:0000313" key="2">
    <source>
        <dbReference type="Proteomes" id="UP000645257"/>
    </source>
</evidence>
<name>A0A918NWJ9_9NEIS</name>
<accession>A0A918NWJ9</accession>
<evidence type="ECO:0000313" key="1">
    <source>
        <dbReference type="EMBL" id="GGY02728.1"/>
    </source>
</evidence>
<reference evidence="1" key="1">
    <citation type="journal article" date="2014" name="Int. J. Syst. Evol. Microbiol.">
        <title>Complete genome sequence of Corynebacterium casei LMG S-19264T (=DSM 44701T), isolated from a smear-ripened cheese.</title>
        <authorList>
            <consortium name="US DOE Joint Genome Institute (JGI-PGF)"/>
            <person name="Walter F."/>
            <person name="Albersmeier A."/>
            <person name="Kalinowski J."/>
            <person name="Ruckert C."/>
        </authorList>
    </citation>
    <scope>NUCLEOTIDE SEQUENCE</scope>
    <source>
        <strain evidence="1">KCTC 32182</strain>
    </source>
</reference>
<keyword evidence="1" id="KW-0449">Lipoprotein</keyword>
<dbReference type="RefSeq" id="WP_189530043.1">
    <property type="nucleotide sequence ID" value="NZ_BMYX01000001.1"/>
</dbReference>